<keyword evidence="1" id="KW-0472">Membrane</keyword>
<accession>A0A6L8M2C6</accession>
<keyword evidence="1" id="KW-0812">Transmembrane</keyword>
<dbReference type="RefSeq" id="WP_160929665.1">
    <property type="nucleotide sequence ID" value="NZ_WWEU01000003.1"/>
</dbReference>
<name>A0A6L8M2C6_9VIBR</name>
<comment type="caution">
    <text evidence="2">The sequence shown here is derived from an EMBL/GenBank/DDBJ whole genome shotgun (WGS) entry which is preliminary data.</text>
</comment>
<reference evidence="2 3" key="1">
    <citation type="submission" date="2020-01" db="EMBL/GenBank/DDBJ databases">
        <title>Draft Genome Sequence of Vibrio sp. strain OCN044, Isolated from a Healthy Coral at Palmyra Atoll.</title>
        <authorList>
            <person name="Videau P."/>
            <person name="Loughran R."/>
            <person name="Esquivel A."/>
            <person name="Deadmond M."/>
            <person name="Paddock B.E."/>
            <person name="Saw J.H."/>
            <person name="Ushijima B."/>
        </authorList>
    </citation>
    <scope>NUCLEOTIDE SEQUENCE [LARGE SCALE GENOMIC DNA]</scope>
    <source>
        <strain evidence="2 3">OCN044</strain>
    </source>
</reference>
<dbReference type="EMBL" id="WWEU01000003">
    <property type="protein sequence ID" value="MYM59692.1"/>
    <property type="molecule type" value="Genomic_DNA"/>
</dbReference>
<dbReference type="AlphaFoldDB" id="A0A6L8M2C6"/>
<evidence type="ECO:0000313" key="2">
    <source>
        <dbReference type="EMBL" id="MYM59692.1"/>
    </source>
</evidence>
<keyword evidence="3" id="KW-1185">Reference proteome</keyword>
<dbReference type="Proteomes" id="UP000478571">
    <property type="component" value="Unassembled WGS sequence"/>
</dbReference>
<organism evidence="2 3">
    <name type="scientific">Vibrio tetraodonis subsp. pristinus</name>
    <dbReference type="NCBI Taxonomy" id="2695891"/>
    <lineage>
        <taxon>Bacteria</taxon>
        <taxon>Pseudomonadati</taxon>
        <taxon>Pseudomonadota</taxon>
        <taxon>Gammaproteobacteria</taxon>
        <taxon>Vibrionales</taxon>
        <taxon>Vibrionaceae</taxon>
        <taxon>Vibrio</taxon>
    </lineage>
</organism>
<sequence>MTSEVYPLTSKLVSETQRKLVDMVVSWSFISAGPPFEAQKYDGTPIRYQGIEFAGSPQQVFWSGYIEPYLENHSLKILEQVGKTAYECDVSIESATQECRSALNGMIAKVYRHMADVDSRLMGNGFQPAPKRCVLGHVSRMEKIISGHTLIIKKKYENISKTQGSSNVTNNFNAPIENVQAGNNNSLINVKSSSSKSLGQWLMDNIVSVVLTGVVSGLLVLWLAGWLGFGG</sequence>
<protein>
    <submittedName>
        <fullName evidence="2">Uncharacterized protein</fullName>
    </submittedName>
</protein>
<gene>
    <name evidence="2" type="ORF">GTG28_10710</name>
</gene>
<keyword evidence="1" id="KW-1133">Transmembrane helix</keyword>
<evidence type="ECO:0000256" key="1">
    <source>
        <dbReference type="SAM" id="Phobius"/>
    </source>
</evidence>
<proteinExistence type="predicted"/>
<evidence type="ECO:0000313" key="3">
    <source>
        <dbReference type="Proteomes" id="UP000478571"/>
    </source>
</evidence>
<feature type="transmembrane region" description="Helical" evidence="1">
    <location>
        <begin position="206"/>
        <end position="229"/>
    </location>
</feature>